<name>A0A327PWD0_9BACT</name>
<dbReference type="PROSITE" id="PS01279">
    <property type="entry name" value="PCMT"/>
    <property type="match status" value="1"/>
</dbReference>
<accession>A0A327PWD0</accession>
<dbReference type="GO" id="GO:0030091">
    <property type="term" value="P:protein repair"/>
    <property type="evidence" value="ECO:0007669"/>
    <property type="project" value="UniProtKB-UniRule"/>
</dbReference>
<evidence type="ECO:0000256" key="6">
    <source>
        <dbReference type="ARBA" id="ARBA00022691"/>
    </source>
</evidence>
<dbReference type="PANTHER" id="PTHR11579:SF0">
    <property type="entry name" value="PROTEIN-L-ISOASPARTATE(D-ASPARTATE) O-METHYLTRANSFERASE"/>
    <property type="match status" value="1"/>
</dbReference>
<evidence type="ECO:0000313" key="8">
    <source>
        <dbReference type="EMBL" id="RAI94006.1"/>
    </source>
</evidence>
<evidence type="ECO:0000256" key="7">
    <source>
        <dbReference type="HAMAP-Rule" id="MF_00090"/>
    </source>
</evidence>
<dbReference type="EC" id="2.1.1.77" evidence="7"/>
<feature type="active site" evidence="7">
    <location>
        <position position="69"/>
    </location>
</feature>
<dbReference type="AlphaFoldDB" id="A0A327PWD0"/>
<comment type="caution">
    <text evidence="8">The sequence shown here is derived from an EMBL/GenBank/DDBJ whole genome shotgun (WGS) entry which is preliminary data.</text>
</comment>
<evidence type="ECO:0000256" key="1">
    <source>
        <dbReference type="ARBA" id="ARBA00004496"/>
    </source>
</evidence>
<dbReference type="CDD" id="cd02440">
    <property type="entry name" value="AdoMet_MTases"/>
    <property type="match status" value="1"/>
</dbReference>
<comment type="function">
    <text evidence="7">Catalyzes the methyl esterification of L-isoaspartyl residues in peptides and proteins that result from spontaneous decomposition of normal L-aspartyl and L-asparaginyl residues. It plays a role in the repair and/or degradation of damaged proteins.</text>
</comment>
<dbReference type="GO" id="GO:0032259">
    <property type="term" value="P:methylation"/>
    <property type="evidence" value="ECO:0007669"/>
    <property type="project" value="UniProtKB-KW"/>
</dbReference>
<dbReference type="OrthoDB" id="9810066at2"/>
<organism evidence="8 9">
    <name type="scientific">Algoriphagus yeomjeoni</name>
    <dbReference type="NCBI Taxonomy" id="291403"/>
    <lineage>
        <taxon>Bacteria</taxon>
        <taxon>Pseudomonadati</taxon>
        <taxon>Bacteroidota</taxon>
        <taxon>Cytophagia</taxon>
        <taxon>Cytophagales</taxon>
        <taxon>Cyclobacteriaceae</taxon>
        <taxon>Algoriphagus</taxon>
    </lineage>
</organism>
<evidence type="ECO:0000256" key="3">
    <source>
        <dbReference type="ARBA" id="ARBA00022490"/>
    </source>
</evidence>
<protein>
    <recommendedName>
        <fullName evidence="7">Protein-L-isoaspartate O-methyltransferase</fullName>
        <ecNumber evidence="7">2.1.1.77</ecNumber>
    </recommendedName>
    <alternativeName>
        <fullName evidence="7">L-isoaspartyl protein carboxyl methyltransferase</fullName>
    </alternativeName>
    <alternativeName>
        <fullName evidence="7">Protein L-isoaspartyl methyltransferase</fullName>
    </alternativeName>
    <alternativeName>
        <fullName evidence="7">Protein-beta-aspartate methyltransferase</fullName>
        <shortName evidence="7">PIMT</shortName>
    </alternativeName>
</protein>
<gene>
    <name evidence="7" type="primary">pcm</name>
    <name evidence="8" type="ORF">LV83_00912</name>
</gene>
<dbReference type="PANTHER" id="PTHR11579">
    <property type="entry name" value="PROTEIN-L-ISOASPARTATE O-METHYLTRANSFERASE"/>
    <property type="match status" value="1"/>
</dbReference>
<comment type="catalytic activity">
    <reaction evidence="7">
        <text>[protein]-L-isoaspartate + S-adenosyl-L-methionine = [protein]-L-isoaspartate alpha-methyl ester + S-adenosyl-L-homocysteine</text>
        <dbReference type="Rhea" id="RHEA:12705"/>
        <dbReference type="Rhea" id="RHEA-COMP:12143"/>
        <dbReference type="Rhea" id="RHEA-COMP:12144"/>
        <dbReference type="ChEBI" id="CHEBI:57856"/>
        <dbReference type="ChEBI" id="CHEBI:59789"/>
        <dbReference type="ChEBI" id="CHEBI:90596"/>
        <dbReference type="ChEBI" id="CHEBI:90598"/>
        <dbReference type="EC" id="2.1.1.77"/>
    </reaction>
</comment>
<comment type="similarity">
    <text evidence="2 7">Belongs to the methyltransferase superfamily. L-isoaspartyl/D-aspartyl protein methyltransferase family.</text>
</comment>
<dbReference type="Gene3D" id="3.40.50.150">
    <property type="entry name" value="Vaccinia Virus protein VP39"/>
    <property type="match status" value="1"/>
</dbReference>
<keyword evidence="9" id="KW-1185">Reference proteome</keyword>
<dbReference type="Pfam" id="PF01135">
    <property type="entry name" value="PCMT"/>
    <property type="match status" value="1"/>
</dbReference>
<evidence type="ECO:0000256" key="2">
    <source>
        <dbReference type="ARBA" id="ARBA00005369"/>
    </source>
</evidence>
<dbReference type="FunFam" id="3.40.50.150:FF:000010">
    <property type="entry name" value="Protein-L-isoaspartate O-methyltransferase"/>
    <property type="match status" value="1"/>
</dbReference>
<keyword evidence="6 7" id="KW-0949">S-adenosyl-L-methionine</keyword>
<dbReference type="RefSeq" id="WP_111610339.1">
    <property type="nucleotide sequence ID" value="NZ_QLLK01000002.1"/>
</dbReference>
<dbReference type="InterPro" id="IPR000682">
    <property type="entry name" value="PCMT"/>
</dbReference>
<dbReference type="HAMAP" id="MF_00090">
    <property type="entry name" value="PIMT"/>
    <property type="match status" value="1"/>
</dbReference>
<keyword evidence="3 7" id="KW-0963">Cytoplasm</keyword>
<proteinExistence type="inferred from homology"/>
<dbReference type="SUPFAM" id="SSF53335">
    <property type="entry name" value="S-adenosyl-L-methionine-dependent methyltransferases"/>
    <property type="match status" value="1"/>
</dbReference>
<dbReference type="GO" id="GO:0005737">
    <property type="term" value="C:cytoplasm"/>
    <property type="evidence" value="ECO:0007669"/>
    <property type="project" value="UniProtKB-SubCell"/>
</dbReference>
<keyword evidence="4 7" id="KW-0489">Methyltransferase</keyword>
<comment type="subcellular location">
    <subcellularLocation>
        <location evidence="1 7">Cytoplasm</location>
    </subcellularLocation>
</comment>
<sequence length="222" mass="24770">MPLLKLEDTYLHKGKRRALVTLLREKGIKSERVLQAINTLPRHFFFDSALISHAYEDKAFPIGEGQTISQPYTVAFQTELLEIKEGDRILEIGTGSGYQGSILHLLGAEVFTIEYQKKLFEGTKRFLTRLGIEMQLFYGDGTGGLPDYAPYDKIIVTAGAPIVPEALIQQLKIGGILVIPVGDKRRQAMLKITKKSNTKVVQEEYDGFAFVPLLGKDGWGVK</sequence>
<dbReference type="GO" id="GO:0004719">
    <property type="term" value="F:protein-L-isoaspartate (D-aspartate) O-methyltransferase activity"/>
    <property type="evidence" value="ECO:0007669"/>
    <property type="project" value="UniProtKB-UniRule"/>
</dbReference>
<evidence type="ECO:0000256" key="5">
    <source>
        <dbReference type="ARBA" id="ARBA00022679"/>
    </source>
</evidence>
<keyword evidence="5 7" id="KW-0808">Transferase</keyword>
<dbReference type="Proteomes" id="UP000249610">
    <property type="component" value="Unassembled WGS sequence"/>
</dbReference>
<reference evidence="8 9" key="1">
    <citation type="submission" date="2018-06" db="EMBL/GenBank/DDBJ databases">
        <title>Genomic Encyclopedia of Archaeal and Bacterial Type Strains, Phase II (KMG-II): from individual species to whole genera.</title>
        <authorList>
            <person name="Goeker M."/>
        </authorList>
    </citation>
    <scope>NUCLEOTIDE SEQUENCE [LARGE SCALE GENOMIC DNA]</scope>
    <source>
        <strain evidence="8 9">DSM 23446</strain>
    </source>
</reference>
<dbReference type="InterPro" id="IPR029063">
    <property type="entry name" value="SAM-dependent_MTases_sf"/>
</dbReference>
<evidence type="ECO:0000313" key="9">
    <source>
        <dbReference type="Proteomes" id="UP000249610"/>
    </source>
</evidence>
<dbReference type="NCBIfam" id="NF001453">
    <property type="entry name" value="PRK00312.1"/>
    <property type="match status" value="1"/>
</dbReference>
<dbReference type="NCBIfam" id="TIGR00080">
    <property type="entry name" value="pimt"/>
    <property type="match status" value="1"/>
</dbReference>
<evidence type="ECO:0000256" key="4">
    <source>
        <dbReference type="ARBA" id="ARBA00022603"/>
    </source>
</evidence>
<dbReference type="EMBL" id="QLLK01000002">
    <property type="protein sequence ID" value="RAI94006.1"/>
    <property type="molecule type" value="Genomic_DNA"/>
</dbReference>